<protein>
    <submittedName>
        <fullName evidence="1">Uncharacterized protein</fullName>
    </submittedName>
</protein>
<evidence type="ECO:0000313" key="1">
    <source>
        <dbReference type="EMBL" id="KAG6941586.1"/>
    </source>
</evidence>
<evidence type="ECO:0000313" key="2">
    <source>
        <dbReference type="Proteomes" id="UP000688947"/>
    </source>
</evidence>
<gene>
    <name evidence="1" type="ORF">JG687_00019563</name>
</gene>
<name>A0A8T1TLC0_9STRA</name>
<dbReference type="EMBL" id="JAENGZ010003442">
    <property type="protein sequence ID" value="KAG6941586.1"/>
    <property type="molecule type" value="Genomic_DNA"/>
</dbReference>
<feature type="non-terminal residue" evidence="1">
    <location>
        <position position="106"/>
    </location>
</feature>
<comment type="caution">
    <text evidence="1">The sequence shown here is derived from an EMBL/GenBank/DDBJ whole genome shotgun (WGS) entry which is preliminary data.</text>
</comment>
<dbReference type="Proteomes" id="UP000688947">
    <property type="component" value="Unassembled WGS sequence"/>
</dbReference>
<accession>A0A8T1TLC0</accession>
<proteinExistence type="predicted"/>
<sequence length="106" mass="12912">MFYDPLLWYIEHPRRRCSLCIRISNFWPRLSNGWIPWDELCASASPSLWWFRRAWLRVCWLPTTYMARKHLRCPWMPTTVGGRKLPRVYTEIINDRNISRKPTTSK</sequence>
<organism evidence="1 2">
    <name type="scientific">Phytophthora cactorum</name>
    <dbReference type="NCBI Taxonomy" id="29920"/>
    <lineage>
        <taxon>Eukaryota</taxon>
        <taxon>Sar</taxon>
        <taxon>Stramenopiles</taxon>
        <taxon>Oomycota</taxon>
        <taxon>Peronosporomycetes</taxon>
        <taxon>Peronosporales</taxon>
        <taxon>Peronosporaceae</taxon>
        <taxon>Phytophthora</taxon>
    </lineage>
</organism>
<reference evidence="1" key="1">
    <citation type="submission" date="2021-01" db="EMBL/GenBank/DDBJ databases">
        <title>Phytophthora aleatoria, a newly-described species from Pinus radiata is distinct from Phytophthora cactorum isolates based on comparative genomics.</title>
        <authorList>
            <person name="Mcdougal R."/>
            <person name="Panda P."/>
            <person name="Williams N."/>
            <person name="Studholme D.J."/>
        </authorList>
    </citation>
    <scope>NUCLEOTIDE SEQUENCE</scope>
    <source>
        <strain evidence="1">NZFS 3830</strain>
    </source>
</reference>
<dbReference type="AlphaFoldDB" id="A0A8T1TLC0"/>